<protein>
    <submittedName>
        <fullName evidence="1">Uncharacterized protein</fullName>
    </submittedName>
</protein>
<accession>A0A951QJH8</accession>
<sequence>MLTSVNQKDIDNWFIYHQPKGDQVDRYQVIRDVGKKVAIAIFDSGLDLAEAVIELGETIIRLCPDGVEKVYAMGHCRTINRIFRERGAYHAICCLRFQVIMPANAAIACNE</sequence>
<gene>
    <name evidence="1" type="ORF">KME60_03370</name>
</gene>
<name>A0A951QJH8_9CYAN</name>
<comment type="caution">
    <text evidence="1">The sequence shown here is derived from an EMBL/GenBank/DDBJ whole genome shotgun (WGS) entry which is preliminary data.</text>
</comment>
<reference evidence="1" key="1">
    <citation type="submission" date="2021-05" db="EMBL/GenBank/DDBJ databases">
        <authorList>
            <person name="Pietrasiak N."/>
            <person name="Ward R."/>
            <person name="Stajich J.E."/>
            <person name="Kurbessoian T."/>
        </authorList>
    </citation>
    <scope>NUCLEOTIDE SEQUENCE</scope>
    <source>
        <strain evidence="1">GSE-NOS-MK-12-04C</strain>
    </source>
</reference>
<dbReference type="EMBL" id="JAHHGZ010000003">
    <property type="protein sequence ID" value="MBW4666496.1"/>
    <property type="molecule type" value="Genomic_DNA"/>
</dbReference>
<evidence type="ECO:0000313" key="1">
    <source>
        <dbReference type="EMBL" id="MBW4666496.1"/>
    </source>
</evidence>
<dbReference type="AlphaFoldDB" id="A0A951QJH8"/>
<proteinExistence type="predicted"/>
<dbReference type="Proteomes" id="UP000729701">
    <property type="component" value="Unassembled WGS sequence"/>
</dbReference>
<organism evidence="1 2">
    <name type="scientific">Cyanomargarita calcarea GSE-NOS-MK-12-04C</name>
    <dbReference type="NCBI Taxonomy" id="2839659"/>
    <lineage>
        <taxon>Bacteria</taxon>
        <taxon>Bacillati</taxon>
        <taxon>Cyanobacteriota</taxon>
        <taxon>Cyanophyceae</taxon>
        <taxon>Nostocales</taxon>
        <taxon>Cyanomargaritaceae</taxon>
        <taxon>Cyanomargarita</taxon>
    </lineage>
</organism>
<evidence type="ECO:0000313" key="2">
    <source>
        <dbReference type="Proteomes" id="UP000729701"/>
    </source>
</evidence>
<reference evidence="1" key="2">
    <citation type="journal article" date="2022" name="Microbiol. Resour. Announc.">
        <title>Metagenome Sequencing to Explore Phylogenomics of Terrestrial Cyanobacteria.</title>
        <authorList>
            <person name="Ward R.D."/>
            <person name="Stajich J.E."/>
            <person name="Johansen J.R."/>
            <person name="Huntemann M."/>
            <person name="Clum A."/>
            <person name="Foster B."/>
            <person name="Foster B."/>
            <person name="Roux S."/>
            <person name="Palaniappan K."/>
            <person name="Varghese N."/>
            <person name="Mukherjee S."/>
            <person name="Reddy T.B.K."/>
            <person name="Daum C."/>
            <person name="Copeland A."/>
            <person name="Chen I.A."/>
            <person name="Ivanova N.N."/>
            <person name="Kyrpides N.C."/>
            <person name="Shapiro N."/>
            <person name="Eloe-Fadrosh E.A."/>
            <person name="Pietrasiak N."/>
        </authorList>
    </citation>
    <scope>NUCLEOTIDE SEQUENCE</scope>
    <source>
        <strain evidence="1">GSE-NOS-MK-12-04C</strain>
    </source>
</reference>